<feature type="compositionally biased region" description="Low complexity" evidence="1">
    <location>
        <begin position="528"/>
        <end position="542"/>
    </location>
</feature>
<comment type="caution">
    <text evidence="2">The sequence shown here is derived from an EMBL/GenBank/DDBJ whole genome shotgun (WGS) entry which is preliminary data.</text>
</comment>
<keyword evidence="3" id="KW-1185">Reference proteome</keyword>
<feature type="compositionally biased region" description="Basic and acidic residues" evidence="1">
    <location>
        <begin position="231"/>
        <end position="241"/>
    </location>
</feature>
<feature type="region of interest" description="Disordered" evidence="1">
    <location>
        <begin position="200"/>
        <end position="564"/>
    </location>
</feature>
<feature type="compositionally biased region" description="Low complexity" evidence="1">
    <location>
        <begin position="463"/>
        <end position="480"/>
    </location>
</feature>
<protein>
    <submittedName>
        <fullName evidence="2">Uncharacterized protein</fullName>
    </submittedName>
</protein>
<reference evidence="2" key="1">
    <citation type="submission" date="2021-07" db="EMBL/GenBank/DDBJ databases">
        <title>Elsinoe batatas strain:CRI-CJ2 Genome sequencing and assembly.</title>
        <authorList>
            <person name="Huang L."/>
        </authorList>
    </citation>
    <scope>NUCLEOTIDE SEQUENCE</scope>
    <source>
        <strain evidence="2">CRI-CJ2</strain>
    </source>
</reference>
<feature type="compositionally biased region" description="Low complexity" evidence="1">
    <location>
        <begin position="391"/>
        <end position="414"/>
    </location>
</feature>
<feature type="compositionally biased region" description="Basic and acidic residues" evidence="1">
    <location>
        <begin position="638"/>
        <end position="662"/>
    </location>
</feature>
<evidence type="ECO:0000313" key="2">
    <source>
        <dbReference type="EMBL" id="KAG8628608.1"/>
    </source>
</evidence>
<feature type="compositionally biased region" description="Polar residues" evidence="1">
    <location>
        <begin position="280"/>
        <end position="297"/>
    </location>
</feature>
<dbReference type="EMBL" id="JAESVG020000004">
    <property type="protein sequence ID" value="KAG8628608.1"/>
    <property type="molecule type" value="Genomic_DNA"/>
</dbReference>
<feature type="compositionally biased region" description="Basic and acidic residues" evidence="1">
    <location>
        <begin position="301"/>
        <end position="314"/>
    </location>
</feature>
<dbReference type="Proteomes" id="UP000809789">
    <property type="component" value="Unassembled WGS sequence"/>
</dbReference>
<dbReference type="OrthoDB" id="3922141at2759"/>
<name>A0A8K0L5N0_9PEZI</name>
<gene>
    <name evidence="2" type="ORF">KVT40_004481</name>
</gene>
<feature type="region of interest" description="Disordered" evidence="1">
    <location>
        <begin position="132"/>
        <end position="181"/>
    </location>
</feature>
<organism evidence="2 3">
    <name type="scientific">Elsinoe batatas</name>
    <dbReference type="NCBI Taxonomy" id="2601811"/>
    <lineage>
        <taxon>Eukaryota</taxon>
        <taxon>Fungi</taxon>
        <taxon>Dikarya</taxon>
        <taxon>Ascomycota</taxon>
        <taxon>Pezizomycotina</taxon>
        <taxon>Dothideomycetes</taxon>
        <taxon>Dothideomycetidae</taxon>
        <taxon>Myriangiales</taxon>
        <taxon>Elsinoaceae</taxon>
        <taxon>Elsinoe</taxon>
    </lineage>
</organism>
<sequence>MRLHCTIAAATSTSVSSPLSAMLQTDFALTPDAVLATPRLHPLSPLSMARYQSPLAVFSSFPWSKEAPYPVRHDPMTPTSDFMPDSNSALLDVQAGAPGLDFSKIPACFAPPGFVPLSTAASECMDHPDIPSDFARLKNKKKSKTSASKSSSKAKTKASEPRHAPPPPSKQPWQATETFQPRVEAQSIISESKGFGYSWDVRSSQDSGSGPGRKLSLLSSRKPKPQNLKELPAKRPDEALSHKFLHAQHPDLTNLAELKPREPIFAQQPLSPQEPPQMPYRSQSYRSDTSSQPSTPSWMDRGQRRHDEQMRYTQDRQGSQPGQQSNPQMQQYHQGYSQQYLPQQPMDPEMALFAAATSGLSPDHPQNRWNSIHGNQPPLPPLPSPHQRYPSTTSQRQLSTSSSSAHSVPMVSESQARPGELQDAARAYSSLTGLPKSAPDLPTTRNANAFPPGHPLARWTTQYSFSSRGSSESARGSSYEMPLPQRLEQQASQASRSLDVSRQPVSPLTPESILRPVSPLSPEPPLPSQRSFPSSSPRPSLQANRSLDIPRGVPSRSVSPANDEEAAWLQRNVSVLTLDTAVSPPSNVGRDIRDSMVSAISPCDVSPIGEEDLAAEGGLSPLDQDDLPDYKASQSEMQFRRQKENERRAEELRRRWEASTGR</sequence>
<feature type="compositionally biased region" description="Low complexity" evidence="1">
    <location>
        <begin position="317"/>
        <end position="340"/>
    </location>
</feature>
<proteinExistence type="predicted"/>
<accession>A0A8K0L5N0</accession>
<dbReference type="AlphaFoldDB" id="A0A8K0L5N0"/>
<evidence type="ECO:0000256" key="1">
    <source>
        <dbReference type="SAM" id="MobiDB-lite"/>
    </source>
</evidence>
<feature type="compositionally biased region" description="Polar residues" evidence="1">
    <location>
        <begin position="487"/>
        <end position="506"/>
    </location>
</feature>
<evidence type="ECO:0000313" key="3">
    <source>
        <dbReference type="Proteomes" id="UP000809789"/>
    </source>
</evidence>
<feature type="region of interest" description="Disordered" evidence="1">
    <location>
        <begin position="615"/>
        <end position="662"/>
    </location>
</feature>